<proteinExistence type="predicted"/>
<accession>A0A0F9RSH7</accession>
<dbReference type="SMART" id="SM00470">
    <property type="entry name" value="ParB"/>
    <property type="match status" value="1"/>
</dbReference>
<reference evidence="2" key="1">
    <citation type="journal article" date="2015" name="Nature">
        <title>Complex archaea that bridge the gap between prokaryotes and eukaryotes.</title>
        <authorList>
            <person name="Spang A."/>
            <person name="Saw J.H."/>
            <person name="Jorgensen S.L."/>
            <person name="Zaremba-Niedzwiedzka K."/>
            <person name="Martijn J."/>
            <person name="Lind A.E."/>
            <person name="van Eijk R."/>
            <person name="Schleper C."/>
            <person name="Guy L."/>
            <person name="Ettema T.J."/>
        </authorList>
    </citation>
    <scope>NUCLEOTIDE SEQUENCE</scope>
</reference>
<dbReference type="InterPro" id="IPR003115">
    <property type="entry name" value="ParB_N"/>
</dbReference>
<evidence type="ECO:0000313" key="2">
    <source>
        <dbReference type="EMBL" id="KKN52782.1"/>
    </source>
</evidence>
<name>A0A0F9RSH7_9ZZZZ</name>
<dbReference type="Gene3D" id="3.90.1530.10">
    <property type="entry name" value="Conserved hypothetical protein from pyrococcus furiosus pfu- 392566-001, ParB domain"/>
    <property type="match status" value="1"/>
</dbReference>
<organism evidence="2">
    <name type="scientific">marine sediment metagenome</name>
    <dbReference type="NCBI Taxonomy" id="412755"/>
    <lineage>
        <taxon>unclassified sequences</taxon>
        <taxon>metagenomes</taxon>
        <taxon>ecological metagenomes</taxon>
    </lineage>
</organism>
<dbReference type="EMBL" id="LAZR01001004">
    <property type="protein sequence ID" value="KKN52782.1"/>
    <property type="molecule type" value="Genomic_DNA"/>
</dbReference>
<dbReference type="InterPro" id="IPR036086">
    <property type="entry name" value="ParB/Sulfiredoxin_sf"/>
</dbReference>
<evidence type="ECO:0000259" key="1">
    <source>
        <dbReference type="SMART" id="SM00470"/>
    </source>
</evidence>
<protein>
    <recommendedName>
        <fullName evidence="1">ParB-like N-terminal domain-containing protein</fullName>
    </recommendedName>
</protein>
<gene>
    <name evidence="2" type="ORF">LCGC14_0609000</name>
</gene>
<feature type="domain" description="ParB-like N-terminal" evidence="1">
    <location>
        <begin position="20"/>
        <end position="111"/>
    </location>
</feature>
<dbReference type="AlphaFoldDB" id="A0A0F9RSH7"/>
<comment type="caution">
    <text evidence="2">The sequence shown here is derived from an EMBL/GenBank/DDBJ whole genome shotgun (WGS) entry which is preliminary data.</text>
</comment>
<dbReference type="SUPFAM" id="SSF110849">
    <property type="entry name" value="ParB/Sulfiredoxin"/>
    <property type="match status" value="1"/>
</dbReference>
<sequence>MKKKTKKAKAKLAIPKMRLEQVPLNKLLEWKQNPRENNEAAGKLSKLIEAHGYRVPIIVDKNKVIRAGHTRLKALKRSIPVDEHKNTKIPVLIQEFKNDKEAVAFSIADNRSAEWSLWDLEGLSKVMNDLLKDDKNLLFSTGFTAAEISSLMPDVDLAGIEASLKDTPPELADPDITGDSDNKAEYIIVKFDSDSEYKAVKKAWGMKPHSRVIEYQNLLKILRLKKRQCI</sequence>